<gene>
    <name evidence="1" type="ORF">ThidrDRAFT_0683</name>
</gene>
<dbReference type="Proteomes" id="UP000004200">
    <property type="component" value="Unassembled WGS sequence"/>
</dbReference>
<name>G2DXC2_9GAMM</name>
<comment type="caution">
    <text evidence="1">The sequence shown here is derived from an EMBL/GenBank/DDBJ whole genome shotgun (WGS) entry which is preliminary data.</text>
</comment>
<evidence type="ECO:0000313" key="2">
    <source>
        <dbReference type="Proteomes" id="UP000004200"/>
    </source>
</evidence>
<proteinExistence type="predicted"/>
<dbReference type="EMBL" id="AFWT01000003">
    <property type="protein sequence ID" value="EGV33476.1"/>
    <property type="molecule type" value="Genomic_DNA"/>
</dbReference>
<dbReference type="STRING" id="765913.ThidrDRAFT_0683"/>
<sequence length="33" mass="3826">MVDRNAKLRIREAAYSRPIGYFLDPVSTGIREM</sequence>
<organism evidence="1 2">
    <name type="scientific">Thiorhodococcus drewsii AZ1</name>
    <dbReference type="NCBI Taxonomy" id="765913"/>
    <lineage>
        <taxon>Bacteria</taxon>
        <taxon>Pseudomonadati</taxon>
        <taxon>Pseudomonadota</taxon>
        <taxon>Gammaproteobacteria</taxon>
        <taxon>Chromatiales</taxon>
        <taxon>Chromatiaceae</taxon>
        <taxon>Thiorhodococcus</taxon>
    </lineage>
</organism>
<reference evidence="1 2" key="1">
    <citation type="submission" date="2011-06" db="EMBL/GenBank/DDBJ databases">
        <title>The draft genome of Thiorhodococcus drewsii AZ1.</title>
        <authorList>
            <consortium name="US DOE Joint Genome Institute (JGI-PGF)"/>
            <person name="Lucas S."/>
            <person name="Han J."/>
            <person name="Lapidus A."/>
            <person name="Cheng J.-F."/>
            <person name="Goodwin L."/>
            <person name="Pitluck S."/>
            <person name="Peters L."/>
            <person name="Land M.L."/>
            <person name="Hauser L."/>
            <person name="Vogl K."/>
            <person name="Liu Z."/>
            <person name="Imhoff J."/>
            <person name="Thiel V."/>
            <person name="Frigaard N.-U."/>
            <person name="Bryant D.A."/>
            <person name="Woyke T.J."/>
        </authorList>
    </citation>
    <scope>NUCLEOTIDE SEQUENCE [LARGE SCALE GENOMIC DNA]</scope>
    <source>
        <strain evidence="1 2">AZ1</strain>
    </source>
</reference>
<protein>
    <submittedName>
        <fullName evidence="1">Uncharacterized protein</fullName>
    </submittedName>
</protein>
<dbReference type="AlphaFoldDB" id="G2DXC2"/>
<keyword evidence="2" id="KW-1185">Reference proteome</keyword>
<accession>G2DXC2</accession>
<evidence type="ECO:0000313" key="1">
    <source>
        <dbReference type="EMBL" id="EGV33476.1"/>
    </source>
</evidence>